<evidence type="ECO:0000313" key="11">
    <source>
        <dbReference type="Proteomes" id="UP001283361"/>
    </source>
</evidence>
<dbReference type="CDD" id="cd02799">
    <property type="entry name" value="tRNA_bind_EMAP-II_like"/>
    <property type="match status" value="1"/>
</dbReference>
<dbReference type="PANTHER" id="PTHR11586">
    <property type="entry name" value="TRNA-AMINOACYLATION COFACTOR ARC1 FAMILY MEMBER"/>
    <property type="match status" value="1"/>
</dbReference>
<feature type="region of interest" description="Disordered" evidence="8">
    <location>
        <begin position="98"/>
        <end position="174"/>
    </location>
</feature>
<dbReference type="InterPro" id="IPR051270">
    <property type="entry name" value="Tyrosine-tRNA_ligase_regulator"/>
</dbReference>
<gene>
    <name evidence="10" type="ORF">RRG08_028304</name>
</gene>
<feature type="compositionally biased region" description="Basic and acidic residues" evidence="8">
    <location>
        <begin position="115"/>
        <end position="155"/>
    </location>
</feature>
<dbReference type="GO" id="GO:0006412">
    <property type="term" value="P:translation"/>
    <property type="evidence" value="ECO:0007669"/>
    <property type="project" value="UniProtKB-KW"/>
</dbReference>
<reference evidence="10" key="1">
    <citation type="journal article" date="2023" name="G3 (Bethesda)">
        <title>A reference genome for the long-term kleptoplast-retaining sea slug Elysia crispata morphotype clarki.</title>
        <authorList>
            <person name="Eastman K.E."/>
            <person name="Pendleton A.L."/>
            <person name="Shaikh M.A."/>
            <person name="Suttiyut T."/>
            <person name="Ogas R."/>
            <person name="Tomko P."/>
            <person name="Gavelis G."/>
            <person name="Widhalm J.R."/>
            <person name="Wisecaver J.H."/>
        </authorList>
    </citation>
    <scope>NUCLEOTIDE SEQUENCE</scope>
    <source>
        <strain evidence="10">ECLA1</strain>
    </source>
</reference>
<evidence type="ECO:0000256" key="8">
    <source>
        <dbReference type="SAM" id="MobiDB-lite"/>
    </source>
</evidence>
<evidence type="ECO:0000256" key="5">
    <source>
        <dbReference type="ARBA" id="ARBA00022917"/>
    </source>
</evidence>
<organism evidence="10 11">
    <name type="scientific">Elysia crispata</name>
    <name type="common">lettuce slug</name>
    <dbReference type="NCBI Taxonomy" id="231223"/>
    <lineage>
        <taxon>Eukaryota</taxon>
        <taxon>Metazoa</taxon>
        <taxon>Spiralia</taxon>
        <taxon>Lophotrochozoa</taxon>
        <taxon>Mollusca</taxon>
        <taxon>Gastropoda</taxon>
        <taxon>Heterobranchia</taxon>
        <taxon>Euthyneura</taxon>
        <taxon>Panpulmonata</taxon>
        <taxon>Sacoglossa</taxon>
        <taxon>Placobranchoidea</taxon>
        <taxon>Plakobranchidae</taxon>
        <taxon>Elysia</taxon>
    </lineage>
</organism>
<keyword evidence="4 6" id="KW-0694">RNA-binding</keyword>
<feature type="coiled-coil region" evidence="7">
    <location>
        <begin position="42"/>
        <end position="69"/>
    </location>
</feature>
<evidence type="ECO:0000256" key="1">
    <source>
        <dbReference type="ARBA" id="ARBA00004496"/>
    </source>
</evidence>
<evidence type="ECO:0000256" key="3">
    <source>
        <dbReference type="ARBA" id="ARBA00022555"/>
    </source>
</evidence>
<dbReference type="PROSITE" id="PS50886">
    <property type="entry name" value="TRBD"/>
    <property type="match status" value="1"/>
</dbReference>
<dbReference type="AlphaFoldDB" id="A0AAE1E6X5"/>
<accession>A0AAE1E6X5</accession>
<dbReference type="SUPFAM" id="SSF50249">
    <property type="entry name" value="Nucleic acid-binding proteins"/>
    <property type="match status" value="1"/>
</dbReference>
<evidence type="ECO:0000313" key="10">
    <source>
        <dbReference type="EMBL" id="KAK3795103.1"/>
    </source>
</evidence>
<keyword evidence="3 6" id="KW-0820">tRNA-binding</keyword>
<dbReference type="GO" id="GO:0005737">
    <property type="term" value="C:cytoplasm"/>
    <property type="evidence" value="ECO:0007669"/>
    <property type="project" value="UniProtKB-SubCell"/>
</dbReference>
<evidence type="ECO:0000259" key="9">
    <source>
        <dbReference type="PROSITE" id="PS50886"/>
    </source>
</evidence>
<keyword evidence="11" id="KW-1185">Reference proteome</keyword>
<dbReference type="FunFam" id="2.40.50.140:FF:000047">
    <property type="entry name" value="tyrosine--tRNA ligase, cytoplasmic isoform X2"/>
    <property type="match status" value="1"/>
</dbReference>
<keyword evidence="7" id="KW-0175">Coiled coil</keyword>
<dbReference type="PANTHER" id="PTHR11586:SF33">
    <property type="entry name" value="AMINOACYL TRNA SYNTHASE COMPLEX-INTERACTING MULTIFUNCTIONAL PROTEIN 1"/>
    <property type="match status" value="1"/>
</dbReference>
<comment type="subcellular location">
    <subcellularLocation>
        <location evidence="1">Cytoplasm</location>
    </subcellularLocation>
</comment>
<comment type="caution">
    <text evidence="10">The sequence shown here is derived from an EMBL/GenBank/DDBJ whole genome shotgun (WGS) entry which is preliminary data.</text>
</comment>
<name>A0AAE1E6X5_9GAST</name>
<evidence type="ECO:0000256" key="4">
    <source>
        <dbReference type="ARBA" id="ARBA00022884"/>
    </source>
</evidence>
<evidence type="ECO:0000256" key="6">
    <source>
        <dbReference type="PROSITE-ProRule" id="PRU00209"/>
    </source>
</evidence>
<sequence>MVSNGMASDSELERVKARAELTEKILGDLQIRVAALKQAAVKEAGLAEEEKLRKENAELKIEIEKMKKALVMAEIGNGVRQVYMPTKAELAKFSAKAAESSSTVAAGTTAPPAKVEGEATAKGETGGKKTKQTDKAEAGGKKAKQDKGAKGDGGSKPKKTAAASGAGGGEGGEAQVDISRLDMRVGKIVAIEKHPDADSLYVEQVDLGEGRNRSICSGLVKHIPINAMKDRFAVFMCNLKPAKMRGVLSEGMIMCASGSDKVEILIPPADSAIGDRVTVDEYPGTPDPQLNPKKKIWETLKPDVRTNSDRVATYKGAVFKIEGKGVVVAPTLADTQIS</sequence>
<dbReference type="InterPro" id="IPR012340">
    <property type="entry name" value="NA-bd_OB-fold"/>
</dbReference>
<feature type="domain" description="TRNA-binding" evidence="9">
    <location>
        <begin position="177"/>
        <end position="278"/>
    </location>
</feature>
<dbReference type="InterPro" id="IPR002547">
    <property type="entry name" value="tRNA-bd_dom"/>
</dbReference>
<evidence type="ECO:0000256" key="7">
    <source>
        <dbReference type="SAM" id="Coils"/>
    </source>
</evidence>
<keyword evidence="5" id="KW-0648">Protein biosynthesis</keyword>
<keyword evidence="2" id="KW-0963">Cytoplasm</keyword>
<dbReference type="GO" id="GO:0000049">
    <property type="term" value="F:tRNA binding"/>
    <property type="evidence" value="ECO:0007669"/>
    <property type="project" value="UniProtKB-UniRule"/>
</dbReference>
<proteinExistence type="predicted"/>
<dbReference type="EMBL" id="JAWDGP010001078">
    <property type="protein sequence ID" value="KAK3795103.1"/>
    <property type="molecule type" value="Genomic_DNA"/>
</dbReference>
<dbReference type="Gene3D" id="2.40.50.140">
    <property type="entry name" value="Nucleic acid-binding proteins"/>
    <property type="match status" value="1"/>
</dbReference>
<dbReference type="Pfam" id="PF01588">
    <property type="entry name" value="tRNA_bind"/>
    <property type="match status" value="1"/>
</dbReference>
<evidence type="ECO:0000256" key="2">
    <source>
        <dbReference type="ARBA" id="ARBA00022490"/>
    </source>
</evidence>
<protein>
    <recommendedName>
        <fullName evidence="9">tRNA-binding domain-containing protein</fullName>
    </recommendedName>
</protein>
<dbReference type="Proteomes" id="UP001283361">
    <property type="component" value="Unassembled WGS sequence"/>
</dbReference>